<gene>
    <name evidence="1" type="ORF">H2198_008481</name>
</gene>
<dbReference type="EMBL" id="JAPDRQ010000208">
    <property type="protein sequence ID" value="KAJ9652241.1"/>
    <property type="molecule type" value="Genomic_DNA"/>
</dbReference>
<sequence length="553" mass="59494">MTTSNSQIAHQKGQSLAEKNVSVANIPASSTAAPLAPAGPVLEPPRNGTDSQATLTTNVGNGTHNLGNTTEKNNVEWIKSAQGQDYDEAYNEKAATELNRSSTSVSSSSSSTLTQPQVPADLENSISRVSTDPLGNTYPEGGRQAYLVVFGSFCGCVISLGLMNTLSTYSAYLTTHQLAGQSESTIGWIFGIYAFLSFFLGLQIGPFFDSYGPRLLVAIGSTLIILTYIILSWCTRYWHFIVVFSILGGTGTSMVFTPSIAAVGHWFYLRRGTFTGIACVGGSLGGVIFPLVLQRLFGTSGIGWPWSQRILALINLPLAICANVFIRSRLPPRQPITKENILPDPRIFKDPTFALVTAAVFSLEWGLFVPISYFTSFALSIGVDQKLSYQLIAVFNAGSCFGRWLPGLIADRIGRFNAMALTTVICWIGAFAFWLPSEQLVSSSESARLALLIVFAIVFGFGSGAGISLVPVCVGQLCRTEQYGRYYATCYTIVSFATLTGIPIAGSLITAAGGRYWGLIVFTGLGYAVATVIFVFAKGTKTGFGRQLWTEKF</sequence>
<proteinExistence type="predicted"/>
<evidence type="ECO:0000313" key="1">
    <source>
        <dbReference type="EMBL" id="KAJ9652241.1"/>
    </source>
</evidence>
<keyword evidence="2" id="KW-1185">Reference proteome</keyword>
<protein>
    <submittedName>
        <fullName evidence="1">Uncharacterized protein</fullName>
    </submittedName>
</protein>
<evidence type="ECO:0000313" key="2">
    <source>
        <dbReference type="Proteomes" id="UP001172386"/>
    </source>
</evidence>
<accession>A0ACC2ZX99</accession>
<name>A0ACC2ZX99_9EURO</name>
<organism evidence="1 2">
    <name type="scientific">Neophaeococcomyces mojaviensis</name>
    <dbReference type="NCBI Taxonomy" id="3383035"/>
    <lineage>
        <taxon>Eukaryota</taxon>
        <taxon>Fungi</taxon>
        <taxon>Dikarya</taxon>
        <taxon>Ascomycota</taxon>
        <taxon>Pezizomycotina</taxon>
        <taxon>Eurotiomycetes</taxon>
        <taxon>Chaetothyriomycetidae</taxon>
        <taxon>Chaetothyriales</taxon>
        <taxon>Chaetothyriales incertae sedis</taxon>
        <taxon>Neophaeococcomyces</taxon>
    </lineage>
</organism>
<comment type="caution">
    <text evidence="1">The sequence shown here is derived from an EMBL/GenBank/DDBJ whole genome shotgun (WGS) entry which is preliminary data.</text>
</comment>
<reference evidence="1" key="1">
    <citation type="submission" date="2022-10" db="EMBL/GenBank/DDBJ databases">
        <title>Culturing micro-colonial fungi from biological soil crusts in the Mojave desert and describing Neophaeococcomyces mojavensis, and introducing the new genera and species Taxawa tesnikishii.</title>
        <authorList>
            <person name="Kurbessoian T."/>
            <person name="Stajich J.E."/>
        </authorList>
    </citation>
    <scope>NUCLEOTIDE SEQUENCE</scope>
    <source>
        <strain evidence="1">JES_112</strain>
    </source>
</reference>
<dbReference type="Proteomes" id="UP001172386">
    <property type="component" value="Unassembled WGS sequence"/>
</dbReference>